<feature type="domain" description="Carboxymuconolactone decarboxylase-like" evidence="2">
    <location>
        <begin position="61"/>
        <end position="129"/>
    </location>
</feature>
<evidence type="ECO:0000313" key="4">
    <source>
        <dbReference type="Proteomes" id="UP001597100"/>
    </source>
</evidence>
<dbReference type="PANTHER" id="PTHR33930">
    <property type="entry name" value="ALKYL HYDROPEROXIDE REDUCTASE AHPD"/>
    <property type="match status" value="1"/>
</dbReference>
<organism evidence="3 4">
    <name type="scientific">Salinimicrobium gaetbulicola</name>
    <dbReference type="NCBI Taxonomy" id="999702"/>
    <lineage>
        <taxon>Bacteria</taxon>
        <taxon>Pseudomonadati</taxon>
        <taxon>Bacteroidota</taxon>
        <taxon>Flavobacteriia</taxon>
        <taxon>Flavobacteriales</taxon>
        <taxon>Flavobacteriaceae</taxon>
        <taxon>Salinimicrobium</taxon>
    </lineage>
</organism>
<reference evidence="4" key="1">
    <citation type="journal article" date="2019" name="Int. J. Syst. Evol. Microbiol.">
        <title>The Global Catalogue of Microorganisms (GCM) 10K type strain sequencing project: providing services to taxonomists for standard genome sequencing and annotation.</title>
        <authorList>
            <consortium name="The Broad Institute Genomics Platform"/>
            <consortium name="The Broad Institute Genome Sequencing Center for Infectious Disease"/>
            <person name="Wu L."/>
            <person name="Ma J."/>
        </authorList>
    </citation>
    <scope>NUCLEOTIDE SEQUENCE [LARGE SCALE GENOMIC DNA]</scope>
    <source>
        <strain evidence="4">CCUG 60898</strain>
    </source>
</reference>
<keyword evidence="1" id="KW-0472">Membrane</keyword>
<dbReference type="InterPro" id="IPR003779">
    <property type="entry name" value="CMD-like"/>
</dbReference>
<keyword evidence="4" id="KW-1185">Reference proteome</keyword>
<dbReference type="Pfam" id="PF02627">
    <property type="entry name" value="CMD"/>
    <property type="match status" value="1"/>
</dbReference>
<evidence type="ECO:0000313" key="3">
    <source>
        <dbReference type="EMBL" id="MFD0976599.1"/>
    </source>
</evidence>
<dbReference type="SUPFAM" id="SSF69118">
    <property type="entry name" value="AhpD-like"/>
    <property type="match status" value="1"/>
</dbReference>
<protein>
    <submittedName>
        <fullName evidence="3">Carboxymuconolactone decarboxylase family protein</fullName>
    </submittedName>
</protein>
<dbReference type="NCBIfam" id="TIGR00778">
    <property type="entry name" value="ahpD_dom"/>
    <property type="match status" value="1"/>
</dbReference>
<dbReference type="Gene3D" id="1.20.1290.10">
    <property type="entry name" value="AhpD-like"/>
    <property type="match status" value="1"/>
</dbReference>
<dbReference type="PANTHER" id="PTHR33930:SF2">
    <property type="entry name" value="BLR3452 PROTEIN"/>
    <property type="match status" value="1"/>
</dbReference>
<keyword evidence="1" id="KW-1133">Transmembrane helix</keyword>
<dbReference type="Proteomes" id="UP001597100">
    <property type="component" value="Unassembled WGS sequence"/>
</dbReference>
<evidence type="ECO:0000256" key="1">
    <source>
        <dbReference type="SAM" id="Phobius"/>
    </source>
</evidence>
<proteinExistence type="predicted"/>
<dbReference type="InterPro" id="IPR004675">
    <property type="entry name" value="AhpD_core"/>
</dbReference>
<keyword evidence="1" id="KW-0812">Transmembrane</keyword>
<dbReference type="InterPro" id="IPR029032">
    <property type="entry name" value="AhpD-like"/>
</dbReference>
<comment type="caution">
    <text evidence="3">The sequence shown here is derived from an EMBL/GenBank/DDBJ whole genome shotgun (WGS) entry which is preliminary data.</text>
</comment>
<name>A0ABW3IFB9_9FLAO</name>
<sequence length="159" mass="18421">MKKKSNNRFKRWILIVSIMFFTVGMYSQDMKSYDDAKKEIEAEFGMFPSMFEVFPEHALAGAWENFKKLNSPESKIPPKYRELLQLAVAAQIPCDYCIYFHTASAKAFGATDQEIEEAVAHGAQTRYWSMILQGNQVDFEKFKTEFNSMMEHMAAKSKK</sequence>
<gene>
    <name evidence="3" type="ORF">ACFQ1G_07345</name>
</gene>
<dbReference type="RefSeq" id="WP_380738065.1">
    <property type="nucleotide sequence ID" value="NZ_JBHTJP010000032.1"/>
</dbReference>
<dbReference type="EMBL" id="JBHTJP010000032">
    <property type="protein sequence ID" value="MFD0976599.1"/>
    <property type="molecule type" value="Genomic_DNA"/>
</dbReference>
<feature type="transmembrane region" description="Helical" evidence="1">
    <location>
        <begin position="12"/>
        <end position="28"/>
    </location>
</feature>
<evidence type="ECO:0000259" key="2">
    <source>
        <dbReference type="Pfam" id="PF02627"/>
    </source>
</evidence>
<accession>A0ABW3IFB9</accession>